<dbReference type="EMBL" id="NCSJ02000035">
    <property type="protein sequence ID" value="RFU33493.1"/>
    <property type="molecule type" value="Genomic_DNA"/>
</dbReference>
<dbReference type="Proteomes" id="UP000258309">
    <property type="component" value="Unassembled WGS sequence"/>
</dbReference>
<reference evidence="2 3" key="1">
    <citation type="submission" date="2018-05" db="EMBL/GenBank/DDBJ databases">
        <title>Draft genome sequence of Scytalidium lignicola DSM 105466, a ubiquitous saprotrophic fungus.</title>
        <authorList>
            <person name="Buettner E."/>
            <person name="Gebauer A.M."/>
            <person name="Hofrichter M."/>
            <person name="Liers C."/>
            <person name="Kellner H."/>
        </authorList>
    </citation>
    <scope>NUCLEOTIDE SEQUENCE [LARGE SCALE GENOMIC DNA]</scope>
    <source>
        <strain evidence="2 3">DSM 105466</strain>
    </source>
</reference>
<gene>
    <name evidence="2" type="ORF">B7463_g2896</name>
</gene>
<proteinExistence type="predicted"/>
<accession>A0A3E2HJT5</accession>
<feature type="non-terminal residue" evidence="2">
    <location>
        <position position="1"/>
    </location>
</feature>
<feature type="non-terminal residue" evidence="2">
    <location>
        <position position="238"/>
    </location>
</feature>
<evidence type="ECO:0000256" key="1">
    <source>
        <dbReference type="SAM" id="MobiDB-lite"/>
    </source>
</evidence>
<feature type="compositionally biased region" description="Basic residues" evidence="1">
    <location>
        <begin position="13"/>
        <end position="22"/>
    </location>
</feature>
<protein>
    <submittedName>
        <fullName evidence="2">Uncharacterized protein</fullName>
    </submittedName>
</protein>
<feature type="region of interest" description="Disordered" evidence="1">
    <location>
        <begin position="1"/>
        <end position="96"/>
    </location>
</feature>
<sequence length="238" mass="26079">MAGTSKKDNDRSGRRRRARRSAIKGGSSLQGNYNVDLSAGNDGSRTNTLQTTAARVTALEDPPGRKSNTGAEFYNGGDQSTFYGNSTTSADLSTPTEDSEIISSLSKRHSVRNTGLSRSHVSRLRATEQETLFVGSEFPTTQNYNYPQFIATGSDEEIDFREAVVQESTLAGARFHDFESYHSYMSPLEIYYSTPQRHEDIAVRHKLPSSCSDRSLGHVAQLSYQSPAGYGDGSAGRR</sequence>
<evidence type="ECO:0000313" key="3">
    <source>
        <dbReference type="Proteomes" id="UP000258309"/>
    </source>
</evidence>
<feature type="compositionally biased region" description="Basic and acidic residues" evidence="1">
    <location>
        <begin position="1"/>
        <end position="12"/>
    </location>
</feature>
<dbReference type="AlphaFoldDB" id="A0A3E2HJT5"/>
<name>A0A3E2HJT5_SCYLI</name>
<keyword evidence="3" id="KW-1185">Reference proteome</keyword>
<organism evidence="2 3">
    <name type="scientific">Scytalidium lignicola</name>
    <name type="common">Hyphomycete</name>
    <dbReference type="NCBI Taxonomy" id="5539"/>
    <lineage>
        <taxon>Eukaryota</taxon>
        <taxon>Fungi</taxon>
        <taxon>Dikarya</taxon>
        <taxon>Ascomycota</taxon>
        <taxon>Pezizomycotina</taxon>
        <taxon>Leotiomycetes</taxon>
        <taxon>Leotiomycetes incertae sedis</taxon>
        <taxon>Scytalidium</taxon>
    </lineage>
</organism>
<evidence type="ECO:0000313" key="2">
    <source>
        <dbReference type="EMBL" id="RFU33493.1"/>
    </source>
</evidence>
<feature type="compositionally biased region" description="Polar residues" evidence="1">
    <location>
        <begin position="77"/>
        <end position="96"/>
    </location>
</feature>
<comment type="caution">
    <text evidence="2">The sequence shown here is derived from an EMBL/GenBank/DDBJ whole genome shotgun (WGS) entry which is preliminary data.</text>
</comment>
<feature type="compositionally biased region" description="Polar residues" evidence="1">
    <location>
        <begin position="29"/>
        <end position="54"/>
    </location>
</feature>